<dbReference type="EC" id="3.4.16.4" evidence="3"/>
<feature type="chain" id="PRO_5038941327" evidence="1">
    <location>
        <begin position="24"/>
        <end position="377"/>
    </location>
</feature>
<keyword evidence="4" id="KW-1185">Reference proteome</keyword>
<dbReference type="PANTHER" id="PTHR46825:SF7">
    <property type="entry name" value="D-ALANYL-D-ALANINE CARBOXYPEPTIDASE"/>
    <property type="match status" value="1"/>
</dbReference>
<evidence type="ECO:0000256" key="1">
    <source>
        <dbReference type="SAM" id="SignalP"/>
    </source>
</evidence>
<sequence>MKRSSLARSTAAVAAAAVTVALACTGAGAVAAESQHGSKVQQRLDSLVREDRFPAALATVDDRNLVSGQAKRNDRVRIGSNTKLFVAVAVLQLVGEGRIELDKPIEKYLPNLVRGKGIDGNKITVRELLQHTSGLPNYTNHIGMEKFQEARDRYLSPRDALDAALAQPAMFEPGKKWYYNNTGYTLAGLLIEKVTGRPVAEVVTERVIKPAGLRDTYWPNVGERDIRGRHAKGYAEADGTKPGGPIVDATRQDTGWGWAAGELVGTPSDLSRFFAELFGGKLLRPAELAELKRTVVATGVPGKAEYGLGVFRTELSCGKVLWWHGGSIPGYETRGGVTEDGRRIGLAVTAQTGTFTDHAVGAQHLQQFVDAAICDQR</sequence>
<keyword evidence="3" id="KW-0378">Hydrolase</keyword>
<proteinExistence type="predicted"/>
<keyword evidence="1" id="KW-0732">Signal</keyword>
<dbReference type="AlphaFoldDB" id="A0A7W7FWD6"/>
<dbReference type="PANTHER" id="PTHR46825">
    <property type="entry name" value="D-ALANYL-D-ALANINE-CARBOXYPEPTIDASE/ENDOPEPTIDASE AMPH"/>
    <property type="match status" value="1"/>
</dbReference>
<evidence type="ECO:0000259" key="2">
    <source>
        <dbReference type="Pfam" id="PF00144"/>
    </source>
</evidence>
<dbReference type="EMBL" id="JACHMH010000001">
    <property type="protein sequence ID" value="MBB4680152.1"/>
    <property type="molecule type" value="Genomic_DNA"/>
</dbReference>
<dbReference type="InterPro" id="IPR001466">
    <property type="entry name" value="Beta-lactam-related"/>
</dbReference>
<evidence type="ECO:0000313" key="4">
    <source>
        <dbReference type="Proteomes" id="UP000533598"/>
    </source>
</evidence>
<keyword evidence="3" id="KW-0645">Protease</keyword>
<keyword evidence="3" id="KW-0121">Carboxypeptidase</keyword>
<dbReference type="RefSeq" id="WP_185005816.1">
    <property type="nucleotide sequence ID" value="NZ_BAAAUI010000020.1"/>
</dbReference>
<dbReference type="GO" id="GO:0009002">
    <property type="term" value="F:serine-type D-Ala-D-Ala carboxypeptidase activity"/>
    <property type="evidence" value="ECO:0007669"/>
    <property type="project" value="UniProtKB-EC"/>
</dbReference>
<gene>
    <name evidence="3" type="ORF">HNR67_006270</name>
</gene>
<protein>
    <submittedName>
        <fullName evidence="3">D-alanyl-D-alanine carboxypeptidase</fullName>
        <ecNumber evidence="3">3.4.16.4</ecNumber>
    </submittedName>
</protein>
<comment type="caution">
    <text evidence="3">The sequence shown here is derived from an EMBL/GenBank/DDBJ whole genome shotgun (WGS) entry which is preliminary data.</text>
</comment>
<feature type="signal peptide" evidence="1">
    <location>
        <begin position="1"/>
        <end position="23"/>
    </location>
</feature>
<accession>A0A7W7FWD6</accession>
<dbReference type="Proteomes" id="UP000533598">
    <property type="component" value="Unassembled WGS sequence"/>
</dbReference>
<dbReference type="InterPro" id="IPR012338">
    <property type="entry name" value="Beta-lactam/transpept-like"/>
</dbReference>
<evidence type="ECO:0000313" key="3">
    <source>
        <dbReference type="EMBL" id="MBB4680152.1"/>
    </source>
</evidence>
<dbReference type="PROSITE" id="PS51257">
    <property type="entry name" value="PROKAR_LIPOPROTEIN"/>
    <property type="match status" value="1"/>
</dbReference>
<dbReference type="SUPFAM" id="SSF56601">
    <property type="entry name" value="beta-lactamase/transpeptidase-like"/>
    <property type="match status" value="1"/>
</dbReference>
<dbReference type="Gene3D" id="3.40.710.10">
    <property type="entry name" value="DD-peptidase/beta-lactamase superfamily"/>
    <property type="match status" value="1"/>
</dbReference>
<name>A0A7W7FWD6_9PSEU</name>
<dbReference type="InterPro" id="IPR050491">
    <property type="entry name" value="AmpC-like"/>
</dbReference>
<reference evidence="3 4" key="1">
    <citation type="submission" date="2020-08" db="EMBL/GenBank/DDBJ databases">
        <title>Sequencing the genomes of 1000 actinobacteria strains.</title>
        <authorList>
            <person name="Klenk H.-P."/>
        </authorList>
    </citation>
    <scope>NUCLEOTIDE SEQUENCE [LARGE SCALE GENOMIC DNA]</scope>
    <source>
        <strain evidence="3 4">DSM 44230</strain>
    </source>
</reference>
<organism evidence="3 4">
    <name type="scientific">Crossiella cryophila</name>
    <dbReference type="NCBI Taxonomy" id="43355"/>
    <lineage>
        <taxon>Bacteria</taxon>
        <taxon>Bacillati</taxon>
        <taxon>Actinomycetota</taxon>
        <taxon>Actinomycetes</taxon>
        <taxon>Pseudonocardiales</taxon>
        <taxon>Pseudonocardiaceae</taxon>
        <taxon>Crossiella</taxon>
    </lineage>
</organism>
<dbReference type="Pfam" id="PF00144">
    <property type="entry name" value="Beta-lactamase"/>
    <property type="match status" value="1"/>
</dbReference>
<feature type="domain" description="Beta-lactamase-related" evidence="2">
    <location>
        <begin position="53"/>
        <end position="363"/>
    </location>
</feature>